<dbReference type="Gene3D" id="3.30.160.60">
    <property type="entry name" value="Classic Zinc Finger"/>
    <property type="match status" value="1"/>
</dbReference>
<evidence type="ECO:0000313" key="4">
    <source>
        <dbReference type="WBParaSite" id="ACAC_0000262401-mRNA-1"/>
    </source>
</evidence>
<dbReference type="PROSITE" id="PS00028">
    <property type="entry name" value="ZINC_FINGER_C2H2_1"/>
    <property type="match status" value="1"/>
</dbReference>
<dbReference type="SMART" id="SM00355">
    <property type="entry name" value="ZnF_C2H2"/>
    <property type="match status" value="2"/>
</dbReference>
<feature type="domain" description="C2H2-type" evidence="2">
    <location>
        <begin position="252"/>
        <end position="276"/>
    </location>
</feature>
<protein>
    <submittedName>
        <fullName evidence="4">C2H2-type domain-containing protein</fullName>
    </submittedName>
</protein>
<accession>A0A0K0CYB6</accession>
<keyword evidence="1" id="KW-0863">Zinc-finger</keyword>
<dbReference type="PROSITE" id="PS50157">
    <property type="entry name" value="ZINC_FINGER_C2H2_2"/>
    <property type="match status" value="1"/>
</dbReference>
<name>A0A0K0CYB6_ANGCA</name>
<evidence type="ECO:0000313" key="3">
    <source>
        <dbReference type="Proteomes" id="UP000035642"/>
    </source>
</evidence>
<organism evidence="3 4">
    <name type="scientific">Angiostrongylus cantonensis</name>
    <name type="common">Rat lungworm</name>
    <dbReference type="NCBI Taxonomy" id="6313"/>
    <lineage>
        <taxon>Eukaryota</taxon>
        <taxon>Metazoa</taxon>
        <taxon>Ecdysozoa</taxon>
        <taxon>Nematoda</taxon>
        <taxon>Chromadorea</taxon>
        <taxon>Rhabditida</taxon>
        <taxon>Rhabditina</taxon>
        <taxon>Rhabditomorpha</taxon>
        <taxon>Strongyloidea</taxon>
        <taxon>Metastrongylidae</taxon>
        <taxon>Angiostrongylus</taxon>
    </lineage>
</organism>
<evidence type="ECO:0000256" key="1">
    <source>
        <dbReference type="PROSITE-ProRule" id="PRU00042"/>
    </source>
</evidence>
<dbReference type="AlphaFoldDB" id="A0A0K0CYB6"/>
<proteinExistence type="predicted"/>
<keyword evidence="1" id="KW-0862">Zinc</keyword>
<dbReference type="GO" id="GO:0008270">
    <property type="term" value="F:zinc ion binding"/>
    <property type="evidence" value="ECO:0007669"/>
    <property type="project" value="UniProtKB-KW"/>
</dbReference>
<reference evidence="4" key="2">
    <citation type="submission" date="2017-02" db="UniProtKB">
        <authorList>
            <consortium name="WormBaseParasite"/>
        </authorList>
    </citation>
    <scope>IDENTIFICATION</scope>
</reference>
<keyword evidence="3" id="KW-1185">Reference proteome</keyword>
<keyword evidence="1" id="KW-0479">Metal-binding</keyword>
<dbReference type="InterPro" id="IPR013087">
    <property type="entry name" value="Znf_C2H2_type"/>
</dbReference>
<evidence type="ECO:0000259" key="2">
    <source>
        <dbReference type="PROSITE" id="PS50157"/>
    </source>
</evidence>
<reference evidence="3" key="1">
    <citation type="submission" date="2012-09" db="EMBL/GenBank/DDBJ databases">
        <authorList>
            <person name="Martin A.A."/>
        </authorList>
    </citation>
    <scope>NUCLEOTIDE SEQUENCE</scope>
</reference>
<dbReference type="WBParaSite" id="ACAC_0000262401-mRNA-1">
    <property type="protein sequence ID" value="ACAC_0000262401-mRNA-1"/>
    <property type="gene ID" value="ACAC_0000262401"/>
</dbReference>
<dbReference type="Proteomes" id="UP000035642">
    <property type="component" value="Unassembled WGS sequence"/>
</dbReference>
<sequence>MYEKFPELVVPFCVLEKSSKELLVCVWYVASLSPVFQHTLSLPYTANHLYYPYSEPSDEINKRSPPSLPLSQSMVSESPLLMVALNPPSSHPAKIDQSIHPAVISTPQDKSPVQAIQVYRDLEPDRSRFPIETMESAFEFEDVKPNVDHIDAKPVFVSNVPKKRGRKRKSDQQISAFGISPSSLDLPRSTDEFEGNNDIGQESDLWAPTYQLIRKQKLGNSVQCLTCKYSVQANLAHMRKHVNAVHKRFNRYRCKYCGEEFLNQAKAVRHEREIHSTSGVVVPLEWDPSEVAEIEKAMVECFGFNV</sequence>